<dbReference type="EMBL" id="BQKE01000003">
    <property type="protein sequence ID" value="GJM63715.1"/>
    <property type="molecule type" value="Genomic_DNA"/>
</dbReference>
<gene>
    <name evidence="1" type="ORF">PEDI_42670</name>
</gene>
<evidence type="ECO:0000313" key="2">
    <source>
        <dbReference type="Proteomes" id="UP001310022"/>
    </source>
</evidence>
<reference evidence="1 2" key="1">
    <citation type="submission" date="2021-12" db="EMBL/GenBank/DDBJ databases">
        <title>Genome sequencing of bacteria with rrn-lacking chromosome and rrn-plasmid.</title>
        <authorList>
            <person name="Anda M."/>
            <person name="Iwasaki W."/>
        </authorList>
    </citation>
    <scope>NUCLEOTIDE SEQUENCE [LARGE SCALE GENOMIC DNA]</scope>
    <source>
        <strain evidence="1 2">NBRC 15940</strain>
    </source>
</reference>
<proteinExistence type="predicted"/>
<comment type="caution">
    <text evidence="1">The sequence shown here is derived from an EMBL/GenBank/DDBJ whole genome shotgun (WGS) entry which is preliminary data.</text>
</comment>
<evidence type="ECO:0000313" key="1">
    <source>
        <dbReference type="EMBL" id="GJM63715.1"/>
    </source>
</evidence>
<dbReference type="RefSeq" id="WP_338238843.1">
    <property type="nucleotide sequence ID" value="NZ_BQKE01000003.1"/>
</dbReference>
<sequence>MSKENTVPSLKEMRDVVEAYEAMINKLPDLIASLPIKQTDIVSGLGISYQSYNKKMKAVDRMNHAEIMKILEVVEDEIQNRIEFMNGLLEKE</sequence>
<name>A0AAN5ALA3_9BACT</name>
<dbReference type="AlphaFoldDB" id="A0AAN5ALA3"/>
<keyword evidence="2" id="KW-1185">Reference proteome</keyword>
<dbReference type="Proteomes" id="UP001310022">
    <property type="component" value="Unassembled WGS sequence"/>
</dbReference>
<accession>A0AAN5ALA3</accession>
<organism evidence="1 2">
    <name type="scientific">Persicobacter diffluens</name>
    <dbReference type="NCBI Taxonomy" id="981"/>
    <lineage>
        <taxon>Bacteria</taxon>
        <taxon>Pseudomonadati</taxon>
        <taxon>Bacteroidota</taxon>
        <taxon>Cytophagia</taxon>
        <taxon>Cytophagales</taxon>
        <taxon>Persicobacteraceae</taxon>
        <taxon>Persicobacter</taxon>
    </lineage>
</organism>
<protein>
    <submittedName>
        <fullName evidence="1">Uncharacterized protein</fullName>
    </submittedName>
</protein>